<feature type="compositionally biased region" description="Basic and acidic residues" evidence="1">
    <location>
        <begin position="101"/>
        <end position="124"/>
    </location>
</feature>
<feature type="region of interest" description="Disordered" evidence="1">
    <location>
        <begin position="80"/>
        <end position="130"/>
    </location>
</feature>
<evidence type="ECO:0000313" key="2">
    <source>
        <dbReference type="EMBL" id="PWN93756.1"/>
    </source>
</evidence>
<sequence>MRLLSDRECEYETEARNRLSSSYGRARSSKMPGSNFGACLCRKRVEASVCVYIDRESDVTSVFSSSSVSFQSPLFVNHCRSRRKKSGERDQQRKMKRGERKKGGTEERRGNEKGPDERTTERKTKGNACPWSVSSRWSRSGWCRENRGFSRCIKRWW</sequence>
<gene>
    <name evidence="2" type="ORF">FA10DRAFT_30722</name>
</gene>
<evidence type="ECO:0000313" key="3">
    <source>
        <dbReference type="Proteomes" id="UP000245768"/>
    </source>
</evidence>
<name>A0A316YXH2_9BASI</name>
<evidence type="ECO:0000256" key="1">
    <source>
        <dbReference type="SAM" id="MobiDB-lite"/>
    </source>
</evidence>
<dbReference type="Proteomes" id="UP000245768">
    <property type="component" value="Unassembled WGS sequence"/>
</dbReference>
<reference evidence="2 3" key="1">
    <citation type="journal article" date="2018" name="Mol. Biol. Evol.">
        <title>Broad Genomic Sampling Reveals a Smut Pathogenic Ancestry of the Fungal Clade Ustilaginomycotina.</title>
        <authorList>
            <person name="Kijpornyongpan T."/>
            <person name="Mondo S.J."/>
            <person name="Barry K."/>
            <person name="Sandor L."/>
            <person name="Lee J."/>
            <person name="Lipzen A."/>
            <person name="Pangilinan J."/>
            <person name="LaButti K."/>
            <person name="Hainaut M."/>
            <person name="Henrissat B."/>
            <person name="Grigoriev I.V."/>
            <person name="Spatafora J.W."/>
            <person name="Aime M.C."/>
        </authorList>
    </citation>
    <scope>NUCLEOTIDE SEQUENCE [LARGE SCALE GENOMIC DNA]</scope>
    <source>
        <strain evidence="2 3">MCA 4198</strain>
    </source>
</reference>
<proteinExistence type="predicted"/>
<organism evidence="2 3">
    <name type="scientific">Acaromyces ingoldii</name>
    <dbReference type="NCBI Taxonomy" id="215250"/>
    <lineage>
        <taxon>Eukaryota</taxon>
        <taxon>Fungi</taxon>
        <taxon>Dikarya</taxon>
        <taxon>Basidiomycota</taxon>
        <taxon>Ustilaginomycotina</taxon>
        <taxon>Exobasidiomycetes</taxon>
        <taxon>Exobasidiales</taxon>
        <taxon>Cryptobasidiaceae</taxon>
        <taxon>Acaromyces</taxon>
    </lineage>
</organism>
<dbReference type="RefSeq" id="XP_025380954.1">
    <property type="nucleotide sequence ID" value="XM_025525422.1"/>
</dbReference>
<dbReference type="AlphaFoldDB" id="A0A316YXH2"/>
<accession>A0A316YXH2</accession>
<dbReference type="GeneID" id="37047338"/>
<protein>
    <submittedName>
        <fullName evidence="2">Uncharacterized protein</fullName>
    </submittedName>
</protein>
<dbReference type="EMBL" id="KZ819634">
    <property type="protein sequence ID" value="PWN93756.1"/>
    <property type="molecule type" value="Genomic_DNA"/>
</dbReference>
<keyword evidence="3" id="KW-1185">Reference proteome</keyword>
<dbReference type="InParanoid" id="A0A316YXH2"/>